<feature type="transmembrane region" description="Helical" evidence="5">
    <location>
        <begin position="167"/>
        <end position="185"/>
    </location>
</feature>
<feature type="transmembrane region" description="Helical" evidence="5">
    <location>
        <begin position="94"/>
        <end position="114"/>
    </location>
</feature>
<dbReference type="SUPFAM" id="SSF81321">
    <property type="entry name" value="Family A G protein-coupled receptor-like"/>
    <property type="match status" value="1"/>
</dbReference>
<sequence length="305" mass="33871">MRTNCINILMAGIAACDSIIMTWMVKNDVTDYLEDECRPPSNFFVVLLEVVASGIQDILRRSSAWLSLLMALVRFLAIKNALNSKFDFLSLPIFGVKVILGAVGMSALTTLFYWCRVRIVEVEPWRAPVSCGIFPAGSTVPHYTQLIVPMFFMDAAQALKVFNVIDGALKIVPTGIFPILTFLLVQNLRSASKSRQKVFIAKGASQEENSHKTDQTTKLVILMAITYMTAEGPLAIIYLIQGFATGPLELLDMCQDLNNVLSLFVALNTVTHFLICLAVSSQYQKTVKNLFSCGRRLKIDMLSQK</sequence>
<dbReference type="OMA" id="INATTHC"/>
<gene>
    <name evidence="7" type="ORF">CAEBREN_15459</name>
</gene>
<evidence type="ECO:0000313" key="8">
    <source>
        <dbReference type="Proteomes" id="UP000008068"/>
    </source>
</evidence>
<dbReference type="InterPro" id="IPR019427">
    <property type="entry name" value="7TM_GPCR_serpentine_rcpt_Srw"/>
</dbReference>
<dbReference type="PROSITE" id="PS50262">
    <property type="entry name" value="G_PROTEIN_RECEP_F1_2"/>
    <property type="match status" value="1"/>
</dbReference>
<comment type="subcellular location">
    <subcellularLocation>
        <location evidence="1">Membrane</location>
    </subcellularLocation>
</comment>
<dbReference type="PROSITE" id="PS51257">
    <property type="entry name" value="PROKAR_LIPOPROTEIN"/>
    <property type="match status" value="1"/>
</dbReference>
<protein>
    <recommendedName>
        <fullName evidence="6">G-protein coupled receptors family 1 profile domain-containing protein</fullName>
    </recommendedName>
</protein>
<dbReference type="PANTHER" id="PTHR22751:SF54">
    <property type="entry name" value="G-PROTEIN COUPLED RECEPTORS FAMILY 1 PROFILE DOMAIN-CONTAINING PROTEIN"/>
    <property type="match status" value="1"/>
</dbReference>
<dbReference type="OrthoDB" id="5862069at2759"/>
<dbReference type="STRING" id="135651.G0M9S4"/>
<evidence type="ECO:0000256" key="2">
    <source>
        <dbReference type="ARBA" id="ARBA00022692"/>
    </source>
</evidence>
<dbReference type="Proteomes" id="UP000008068">
    <property type="component" value="Unassembled WGS sequence"/>
</dbReference>
<evidence type="ECO:0000259" key="6">
    <source>
        <dbReference type="PROSITE" id="PS50262"/>
    </source>
</evidence>
<evidence type="ECO:0000256" key="1">
    <source>
        <dbReference type="ARBA" id="ARBA00004370"/>
    </source>
</evidence>
<organism evidence="8">
    <name type="scientific">Caenorhabditis brenneri</name>
    <name type="common">Nematode worm</name>
    <dbReference type="NCBI Taxonomy" id="135651"/>
    <lineage>
        <taxon>Eukaryota</taxon>
        <taxon>Metazoa</taxon>
        <taxon>Ecdysozoa</taxon>
        <taxon>Nematoda</taxon>
        <taxon>Chromadorea</taxon>
        <taxon>Rhabditida</taxon>
        <taxon>Rhabditina</taxon>
        <taxon>Rhabditomorpha</taxon>
        <taxon>Rhabditoidea</taxon>
        <taxon>Rhabditidae</taxon>
        <taxon>Peloderinae</taxon>
        <taxon>Caenorhabditis</taxon>
    </lineage>
</organism>
<feature type="transmembrane region" description="Helical" evidence="5">
    <location>
        <begin position="219"/>
        <end position="240"/>
    </location>
</feature>
<reference evidence="8" key="1">
    <citation type="submission" date="2011-07" db="EMBL/GenBank/DDBJ databases">
        <authorList>
            <consortium name="Caenorhabditis brenneri Sequencing and Analysis Consortium"/>
            <person name="Wilson R.K."/>
        </authorList>
    </citation>
    <scope>NUCLEOTIDE SEQUENCE [LARGE SCALE GENOMIC DNA]</scope>
    <source>
        <strain evidence="8">PB2801</strain>
    </source>
</reference>
<evidence type="ECO:0000313" key="7">
    <source>
        <dbReference type="EMBL" id="EGT31128.1"/>
    </source>
</evidence>
<proteinExistence type="predicted"/>
<dbReference type="InParanoid" id="G0M9S4"/>
<keyword evidence="3 5" id="KW-1133">Transmembrane helix</keyword>
<dbReference type="GO" id="GO:0016020">
    <property type="term" value="C:membrane"/>
    <property type="evidence" value="ECO:0007669"/>
    <property type="project" value="UniProtKB-SubCell"/>
</dbReference>
<dbReference type="GO" id="GO:0008528">
    <property type="term" value="F:G protein-coupled peptide receptor activity"/>
    <property type="evidence" value="ECO:0007669"/>
    <property type="project" value="InterPro"/>
</dbReference>
<dbReference type="InterPro" id="IPR017452">
    <property type="entry name" value="GPCR_Rhodpsn_7TM"/>
</dbReference>
<keyword evidence="4 5" id="KW-0472">Membrane</keyword>
<dbReference type="PANTHER" id="PTHR22751">
    <property type="entry name" value="G-PROTEIN COUPLED RECEPTOR-RELATED"/>
    <property type="match status" value="1"/>
</dbReference>
<keyword evidence="2 5" id="KW-0812">Transmembrane</keyword>
<accession>G0M9S4</accession>
<feature type="domain" description="G-protein coupled receptors family 1 profile" evidence="6">
    <location>
        <begin position="1"/>
        <end position="276"/>
    </location>
</feature>
<evidence type="ECO:0000256" key="3">
    <source>
        <dbReference type="ARBA" id="ARBA00022989"/>
    </source>
</evidence>
<feature type="transmembrane region" description="Helical" evidence="5">
    <location>
        <begin position="64"/>
        <end position="82"/>
    </location>
</feature>
<feature type="transmembrane region" description="Helical" evidence="5">
    <location>
        <begin position="260"/>
        <end position="279"/>
    </location>
</feature>
<dbReference type="AlphaFoldDB" id="G0M9S4"/>
<evidence type="ECO:0000256" key="5">
    <source>
        <dbReference type="SAM" id="Phobius"/>
    </source>
</evidence>
<name>G0M9S4_CAEBE</name>
<dbReference type="EMBL" id="GL379787">
    <property type="protein sequence ID" value="EGT31128.1"/>
    <property type="molecule type" value="Genomic_DNA"/>
</dbReference>
<keyword evidence="8" id="KW-1185">Reference proteome</keyword>
<dbReference type="Gene3D" id="1.20.1070.10">
    <property type="entry name" value="Rhodopsin 7-helix transmembrane proteins"/>
    <property type="match status" value="1"/>
</dbReference>
<dbReference type="HOGENOM" id="CLU_043715_0_0_1"/>
<evidence type="ECO:0000256" key="4">
    <source>
        <dbReference type="ARBA" id="ARBA00023136"/>
    </source>
</evidence>
<dbReference type="Pfam" id="PF10324">
    <property type="entry name" value="7TM_GPCR_Srw"/>
    <property type="match status" value="1"/>
</dbReference>